<keyword evidence="3" id="KW-0067">ATP-binding</keyword>
<dbReference type="CDD" id="cd07067">
    <property type="entry name" value="HP_PGM_like"/>
    <property type="match status" value="1"/>
</dbReference>
<dbReference type="AlphaFoldDB" id="A0A5E4NBF9"/>
<dbReference type="InterPro" id="IPR013078">
    <property type="entry name" value="His_Pase_superF_clade-1"/>
</dbReference>
<feature type="region of interest" description="Disordered" evidence="6">
    <location>
        <begin position="1"/>
        <end position="28"/>
    </location>
</feature>
<evidence type="ECO:0000256" key="5">
    <source>
        <dbReference type="PIRSR" id="PIRSR613078-2"/>
    </source>
</evidence>
<feature type="binding site" evidence="5">
    <location>
        <position position="314"/>
    </location>
    <ligand>
        <name>substrate</name>
    </ligand>
</feature>
<dbReference type="PANTHER" id="PTHR10606">
    <property type="entry name" value="6-PHOSPHOFRUCTO-2-KINASE/FRUCTOSE-2,6-BISPHOSPHATASE"/>
    <property type="match status" value="1"/>
</dbReference>
<evidence type="ECO:0000313" key="8">
    <source>
        <dbReference type="EMBL" id="VVC41129.1"/>
    </source>
</evidence>
<accession>A0A5E4NBF9</accession>
<feature type="domain" description="6-phosphofructo-2-kinase" evidence="7">
    <location>
        <begin position="45"/>
        <end position="253"/>
    </location>
</feature>
<evidence type="ECO:0000313" key="9">
    <source>
        <dbReference type="Proteomes" id="UP000325440"/>
    </source>
</evidence>
<evidence type="ECO:0000256" key="6">
    <source>
        <dbReference type="SAM" id="MobiDB-lite"/>
    </source>
</evidence>
<evidence type="ECO:0000256" key="1">
    <source>
        <dbReference type="ARBA" id="ARBA00008408"/>
    </source>
</evidence>
<evidence type="ECO:0000259" key="7">
    <source>
        <dbReference type="Pfam" id="PF01591"/>
    </source>
</evidence>
<evidence type="ECO:0000256" key="3">
    <source>
        <dbReference type="ARBA" id="ARBA00022840"/>
    </source>
</evidence>
<dbReference type="FunFam" id="3.40.50.300:FF:000644">
    <property type="entry name" value="GpmB, Fructose-2,6-bisphosphatase"/>
    <property type="match status" value="1"/>
</dbReference>
<dbReference type="Proteomes" id="UP000325440">
    <property type="component" value="Unassembled WGS sequence"/>
</dbReference>
<dbReference type="SUPFAM" id="SSF52540">
    <property type="entry name" value="P-loop containing nucleoside triphosphate hydrolases"/>
    <property type="match status" value="1"/>
</dbReference>
<dbReference type="EMBL" id="CABPRJ010001912">
    <property type="protein sequence ID" value="VVC41129.1"/>
    <property type="molecule type" value="Genomic_DNA"/>
</dbReference>
<dbReference type="SUPFAM" id="SSF53254">
    <property type="entry name" value="Phosphoglycerate mutase-like"/>
    <property type="match status" value="1"/>
</dbReference>
<dbReference type="InterPro" id="IPR029033">
    <property type="entry name" value="His_PPase_superfam"/>
</dbReference>
<protein>
    <recommendedName>
        <fullName evidence="7">6-phosphofructo-2-kinase domain-containing protein</fullName>
    </recommendedName>
</protein>
<dbReference type="Pfam" id="PF00300">
    <property type="entry name" value="His_Phos_1"/>
    <property type="match status" value="1"/>
</dbReference>
<dbReference type="Gene3D" id="3.40.50.300">
    <property type="entry name" value="P-loop containing nucleotide triphosphate hydrolases"/>
    <property type="match status" value="1"/>
</dbReference>
<dbReference type="GO" id="GO:0006003">
    <property type="term" value="P:fructose 2,6-bisphosphate metabolic process"/>
    <property type="evidence" value="ECO:0007669"/>
    <property type="project" value="InterPro"/>
</dbReference>
<gene>
    <name evidence="8" type="ORF">CINCED_3A002075</name>
</gene>
<dbReference type="PANTHER" id="PTHR10606:SF65">
    <property type="entry name" value="6-PHOSPHOFRUCTO-2-KINASE_FRUCTOSE-2, 6-BISPHOSPHATASE-LIKE PROTEIN"/>
    <property type="match status" value="1"/>
</dbReference>
<comment type="similarity">
    <text evidence="1">In the C-terminal section; belongs to the phosphoglycerate mutase family.</text>
</comment>
<keyword evidence="9" id="KW-1185">Reference proteome</keyword>
<dbReference type="InterPro" id="IPR003094">
    <property type="entry name" value="6Pfruct_kin"/>
</dbReference>
<dbReference type="Pfam" id="PF01591">
    <property type="entry name" value="6PF2K"/>
    <property type="match status" value="1"/>
</dbReference>
<dbReference type="GO" id="GO:0004331">
    <property type="term" value="F:fructose-2,6-bisphosphate 2-phosphatase activity"/>
    <property type="evidence" value="ECO:0007669"/>
    <property type="project" value="TreeGrafter"/>
</dbReference>
<feature type="active site" description="Tele-phosphohistidine intermediate" evidence="4">
    <location>
        <position position="264"/>
    </location>
</feature>
<keyword evidence="2" id="KW-0547">Nucleotide-binding</keyword>
<proteinExistence type="inferred from homology"/>
<dbReference type="GO" id="GO:0003873">
    <property type="term" value="F:6-phosphofructo-2-kinase activity"/>
    <property type="evidence" value="ECO:0007669"/>
    <property type="project" value="InterPro"/>
</dbReference>
<organism evidence="8 9">
    <name type="scientific">Cinara cedri</name>
    <dbReference type="NCBI Taxonomy" id="506608"/>
    <lineage>
        <taxon>Eukaryota</taxon>
        <taxon>Metazoa</taxon>
        <taxon>Ecdysozoa</taxon>
        <taxon>Arthropoda</taxon>
        <taxon>Hexapoda</taxon>
        <taxon>Insecta</taxon>
        <taxon>Pterygota</taxon>
        <taxon>Neoptera</taxon>
        <taxon>Paraneoptera</taxon>
        <taxon>Hemiptera</taxon>
        <taxon>Sternorrhyncha</taxon>
        <taxon>Aphidomorpha</taxon>
        <taxon>Aphidoidea</taxon>
        <taxon>Aphididae</taxon>
        <taxon>Lachninae</taxon>
        <taxon>Cinara</taxon>
    </lineage>
</organism>
<reference evidence="8 9" key="1">
    <citation type="submission" date="2019-08" db="EMBL/GenBank/DDBJ databases">
        <authorList>
            <person name="Alioto T."/>
            <person name="Alioto T."/>
            <person name="Gomez Garrido J."/>
        </authorList>
    </citation>
    <scope>NUCLEOTIDE SEQUENCE [LARGE SCALE GENOMIC DNA]</scope>
</reference>
<dbReference type="PRINTS" id="PR00991">
    <property type="entry name" value="6PFRUCTKNASE"/>
</dbReference>
<name>A0A5E4NBF9_9HEMI</name>
<dbReference type="InterPro" id="IPR013079">
    <property type="entry name" value="6Phosfructo_kin"/>
</dbReference>
<feature type="active site" description="Proton donor/acceptor" evidence="4">
    <location>
        <position position="334"/>
    </location>
</feature>
<feature type="binding site" evidence="5">
    <location>
        <begin position="263"/>
        <end position="270"/>
    </location>
    <ligand>
        <name>substrate</name>
    </ligand>
</feature>
<dbReference type="SMART" id="SM00855">
    <property type="entry name" value="PGAM"/>
    <property type="match status" value="1"/>
</dbReference>
<sequence length="443" mass="51355">MAFTGLRLSTKKDWQRQSQSESEDDDMVGRKDLMPIVMSQVGNHFVPLVITMVGLPARGKTVLADKIQQYLNWTNHKAKVFCVSSYRRKHIESYSSHDLFRKENSEAAEIRQLSAQEAQDDATKWLQDGGDVAILDGTHITQARRQAVYDHFYKIMGYKVLFIECVCDDEMLLEHNVKEVLQFSKDYRNMSSEKALDDFHHKIEHYMEQHEPMKPKTDGYSYIKYLNGGESLTVCRLNYPMQSEVLAFVSNFKPLSKTFYFSRHGESENNVLGRIGGDADLSVRGRTYAAALARYFNSDDRLEDLRVWTSELKRTHQTAQGIKAPIEHVPALNELYAGVCEGLSYEEMQCKFPQEFAWRDQDKLQYRYPWGESYIDIMTRLKPVLLQLEGEIDNLLIISHQAVLRCLLGYFLNKKHGNSTTFTFLFQNIYLLSNASYRRITVH</sequence>
<dbReference type="PIRSF" id="PIRSF000709">
    <property type="entry name" value="6PFK_2-Ptase"/>
    <property type="match status" value="1"/>
</dbReference>
<dbReference type="GO" id="GO:0005829">
    <property type="term" value="C:cytosol"/>
    <property type="evidence" value="ECO:0007669"/>
    <property type="project" value="TreeGrafter"/>
</dbReference>
<evidence type="ECO:0000256" key="4">
    <source>
        <dbReference type="PIRSR" id="PIRSR613078-1"/>
    </source>
</evidence>
<dbReference type="GO" id="GO:0005524">
    <property type="term" value="F:ATP binding"/>
    <property type="evidence" value="ECO:0007669"/>
    <property type="project" value="UniProtKB-KW"/>
</dbReference>
<dbReference type="InterPro" id="IPR027417">
    <property type="entry name" value="P-loop_NTPase"/>
</dbReference>
<dbReference type="GO" id="GO:0006000">
    <property type="term" value="P:fructose metabolic process"/>
    <property type="evidence" value="ECO:0007669"/>
    <property type="project" value="InterPro"/>
</dbReference>
<evidence type="ECO:0000256" key="2">
    <source>
        <dbReference type="ARBA" id="ARBA00022741"/>
    </source>
</evidence>
<dbReference type="Gene3D" id="3.40.50.1240">
    <property type="entry name" value="Phosphoglycerate mutase-like"/>
    <property type="match status" value="1"/>
</dbReference>